<dbReference type="SUPFAM" id="SSF56784">
    <property type="entry name" value="HAD-like"/>
    <property type="match status" value="1"/>
</dbReference>
<proteinExistence type="predicted"/>
<dbReference type="InterPro" id="IPR023214">
    <property type="entry name" value="HAD_sf"/>
</dbReference>
<evidence type="ECO:0000313" key="1">
    <source>
        <dbReference type="EMBL" id="CAD9494183.1"/>
    </source>
</evidence>
<dbReference type="InterPro" id="IPR036412">
    <property type="entry name" value="HAD-like_sf"/>
</dbReference>
<dbReference type="PANTHER" id="PTHR19288">
    <property type="entry name" value="4-NITROPHENYLPHOSPHATASE-RELATED"/>
    <property type="match status" value="1"/>
</dbReference>
<sequence>MAGPFAAALEFSTGKTAVVVGKPSSAFFHAAVADVGCAVDVPALLPECVMIGDDAVDDVQGAMDAGMRAILVRTGKYQAGDEERCRTPPLAVVDSFPDAVDFLHREGLLD</sequence>
<evidence type="ECO:0008006" key="2">
    <source>
        <dbReference type="Google" id="ProtNLM"/>
    </source>
</evidence>
<protein>
    <recommendedName>
        <fullName evidence="2">Phospholysine phosphohistidine inorganic pyrophosphate phosphatase</fullName>
    </recommendedName>
</protein>
<dbReference type="GO" id="GO:0016791">
    <property type="term" value="F:phosphatase activity"/>
    <property type="evidence" value="ECO:0007669"/>
    <property type="project" value="TreeGrafter"/>
</dbReference>
<accession>A0A7S2HLI8</accession>
<dbReference type="GO" id="GO:0005737">
    <property type="term" value="C:cytoplasm"/>
    <property type="evidence" value="ECO:0007669"/>
    <property type="project" value="TreeGrafter"/>
</dbReference>
<dbReference type="PANTHER" id="PTHR19288:SF46">
    <property type="entry name" value="HALOACID DEHALOGENASE-LIKE HYDROLASE DOMAIN-CONTAINING PROTEIN 2"/>
    <property type="match status" value="1"/>
</dbReference>
<name>A0A7S2HLI8_9DINO</name>
<reference evidence="1" key="1">
    <citation type="submission" date="2021-01" db="EMBL/GenBank/DDBJ databases">
        <authorList>
            <person name="Corre E."/>
            <person name="Pelletier E."/>
            <person name="Niang G."/>
            <person name="Scheremetjew M."/>
            <person name="Finn R."/>
            <person name="Kale V."/>
            <person name="Holt S."/>
            <person name="Cochrane G."/>
            <person name="Meng A."/>
            <person name="Brown T."/>
            <person name="Cohen L."/>
        </authorList>
    </citation>
    <scope>NUCLEOTIDE SEQUENCE</scope>
    <source>
        <strain evidence="1">CCMP2222</strain>
    </source>
</reference>
<dbReference type="Gene3D" id="3.40.50.1000">
    <property type="entry name" value="HAD superfamily/HAD-like"/>
    <property type="match status" value="2"/>
</dbReference>
<gene>
    <name evidence="1" type="ORF">AAND1436_LOCUS35692</name>
</gene>
<organism evidence="1">
    <name type="scientific">Alexandrium andersonii</name>
    <dbReference type="NCBI Taxonomy" id="327968"/>
    <lineage>
        <taxon>Eukaryota</taxon>
        <taxon>Sar</taxon>
        <taxon>Alveolata</taxon>
        <taxon>Dinophyceae</taxon>
        <taxon>Gonyaulacales</taxon>
        <taxon>Pyrocystaceae</taxon>
        <taxon>Alexandrium</taxon>
    </lineage>
</organism>
<dbReference type="AlphaFoldDB" id="A0A7S2HLI8"/>
<dbReference type="Pfam" id="PF13242">
    <property type="entry name" value="Hydrolase_like"/>
    <property type="match status" value="1"/>
</dbReference>
<dbReference type="EMBL" id="HBGQ01074524">
    <property type="protein sequence ID" value="CAD9494183.1"/>
    <property type="molecule type" value="Transcribed_RNA"/>
</dbReference>